<dbReference type="EMBL" id="AMXI01001194">
    <property type="protein sequence ID" value="EKN40469.1"/>
    <property type="molecule type" value="Genomic_DNA"/>
</dbReference>
<organism evidence="1 2">
    <name type="scientific">Clostridium botulinum CFSAN001627</name>
    <dbReference type="NCBI Taxonomy" id="1232189"/>
    <lineage>
        <taxon>Bacteria</taxon>
        <taxon>Bacillati</taxon>
        <taxon>Bacillota</taxon>
        <taxon>Clostridia</taxon>
        <taxon>Eubacteriales</taxon>
        <taxon>Clostridiaceae</taxon>
        <taxon>Clostridium</taxon>
    </lineage>
</organism>
<sequence length="109" mass="12567">MALGQLNMSGKNKVETAIERIKSFEKVALRMDDEGYYVAYSGGKDSLVIAYLCVLAKVKFALHNNHTTVDAPELVYHIRDMKKWFKEKHNVDLYIHYPDKQCGNLYPIN</sequence>
<dbReference type="Proteomes" id="UP000011944">
    <property type="component" value="Unassembled WGS sequence"/>
</dbReference>
<name>M1ZU59_CLOBO</name>
<proteinExistence type="predicted"/>
<dbReference type="Gene3D" id="3.40.50.620">
    <property type="entry name" value="HUPs"/>
    <property type="match status" value="1"/>
</dbReference>
<dbReference type="InterPro" id="IPR014729">
    <property type="entry name" value="Rossmann-like_a/b/a_fold"/>
</dbReference>
<evidence type="ECO:0000313" key="2">
    <source>
        <dbReference type="Proteomes" id="UP000011944"/>
    </source>
</evidence>
<gene>
    <name evidence="1" type="ORF">CFSAN001627_19378</name>
</gene>
<reference evidence="1 2" key="2">
    <citation type="submission" date="2013-03" db="EMBL/GenBank/DDBJ databases">
        <title>Diversity in Clostridium botulinum.</title>
        <authorList>
            <person name="Timme R.E."/>
            <person name="Allard M."/>
            <person name="Luo Y."/>
            <person name="Strain E."/>
            <person name="Gonzalez-Escalona N."/>
            <person name="Brown E."/>
        </authorList>
    </citation>
    <scope>NUCLEOTIDE SEQUENCE [LARGE SCALE GENOMIC DNA]</scope>
    <source>
        <strain evidence="1 2">CFSAN001627</strain>
    </source>
</reference>
<dbReference type="PATRIC" id="fig|1232189.3.peg.3038"/>
<evidence type="ECO:0000313" key="1">
    <source>
        <dbReference type="EMBL" id="EKN40469.1"/>
    </source>
</evidence>
<dbReference type="AlphaFoldDB" id="M1ZU59"/>
<protein>
    <submittedName>
        <fullName evidence="1">PAPS reductase/FAD synthetase family protein</fullName>
    </submittedName>
</protein>
<comment type="caution">
    <text evidence="1">The sequence shown here is derived from an EMBL/GenBank/DDBJ whole genome shotgun (WGS) entry which is preliminary data.</text>
</comment>
<reference evidence="1 2" key="1">
    <citation type="submission" date="2012-10" db="EMBL/GenBank/DDBJ databases">
        <authorList>
            <person name="Strain E.A."/>
            <person name="Brown E."/>
            <person name="Allard M.W."/>
            <person name="Gonzalez-Escalona N."/>
            <person name="Timme R."/>
        </authorList>
    </citation>
    <scope>NUCLEOTIDE SEQUENCE [LARGE SCALE GENOMIC DNA]</scope>
    <source>
        <strain evidence="1 2">CFSAN001627</strain>
    </source>
</reference>
<accession>M1ZU59</accession>
<dbReference type="SUPFAM" id="SSF52402">
    <property type="entry name" value="Adenine nucleotide alpha hydrolases-like"/>
    <property type="match status" value="1"/>
</dbReference>